<sequence length="221" mass="24425">MQATFTQCGLNKTSALDRWMISEDSPVFVGTKKLGTLSEISSDWTARIILANVIYFNAVNVLNDDAADRIIKATFTEGGDAGQHALAPIYAEIYAELEAGKVPSQIASRIMLYLFSINWTVAKPYGSYKPPVHEKLSRADTVLTLSQFDDGDYNLMVGIFSTSSETLSLISTEVGRLIVAGLADIDGMYFSDKNTLIKCTRIVQKYLKEKWGYSFTVSDET</sequence>
<evidence type="ECO:0000313" key="1">
    <source>
        <dbReference type="EMBL" id="ANP40214.1"/>
    </source>
</evidence>
<dbReference type="GeneID" id="28249263"/>
<name>A0A1B1A0T8_9RHOB</name>
<gene>
    <name evidence="1" type="ORF">K529_005485</name>
</gene>
<dbReference type="AlphaFoldDB" id="A0A1B1A0T8"/>
<organism evidence="1 2">
    <name type="scientific">Tritonibacter mobilis F1926</name>
    <dbReference type="NCBI Taxonomy" id="1265309"/>
    <lineage>
        <taxon>Bacteria</taxon>
        <taxon>Pseudomonadati</taxon>
        <taxon>Pseudomonadota</taxon>
        <taxon>Alphaproteobacteria</taxon>
        <taxon>Rhodobacterales</taxon>
        <taxon>Paracoccaceae</taxon>
        <taxon>Tritonibacter</taxon>
    </lineage>
</organism>
<dbReference type="OrthoDB" id="7827142at2"/>
<evidence type="ECO:0000313" key="2">
    <source>
        <dbReference type="Proteomes" id="UP000013243"/>
    </source>
</evidence>
<dbReference type="EMBL" id="CP015230">
    <property type="protein sequence ID" value="ANP40214.1"/>
    <property type="molecule type" value="Genomic_DNA"/>
</dbReference>
<dbReference type="STRING" id="1265309.K529_005485"/>
<dbReference type="KEGG" id="rmb:K529_005485"/>
<reference evidence="1 2" key="1">
    <citation type="journal article" date="2016" name="ISME J.">
        <title>Global occurrence and heterogeneity of the Roseobacter-clade species Ruegeria mobilis.</title>
        <authorList>
            <person name="Sonnenschein E."/>
            <person name="Gram L."/>
        </authorList>
    </citation>
    <scope>NUCLEOTIDE SEQUENCE [LARGE SCALE GENOMIC DNA]</scope>
    <source>
        <strain evidence="1 2">F1926</strain>
    </source>
</reference>
<dbReference type="RefSeq" id="WP_005624147.1">
    <property type="nucleotide sequence ID" value="NZ_CP015230.1"/>
</dbReference>
<proteinExistence type="predicted"/>
<dbReference type="Proteomes" id="UP000013243">
    <property type="component" value="Chromosome"/>
</dbReference>
<protein>
    <submittedName>
        <fullName evidence="1">Uncharacterized protein</fullName>
    </submittedName>
</protein>
<accession>A0A1B1A0T8</accession>